<comment type="cofactor">
    <cofactor evidence="1">
        <name>NAD(+)</name>
        <dbReference type="ChEBI" id="CHEBI:57540"/>
    </cofactor>
</comment>
<evidence type="ECO:0000259" key="8">
    <source>
        <dbReference type="Pfam" id="PF21252"/>
    </source>
</evidence>
<proteinExistence type="inferred from homology"/>
<dbReference type="PANTHER" id="PTHR43818">
    <property type="entry name" value="BCDNA.GH03377"/>
    <property type="match status" value="1"/>
</dbReference>
<dbReference type="EMBL" id="JAHLFU010000053">
    <property type="protein sequence ID" value="MBU3852773.1"/>
    <property type="molecule type" value="Genomic_DNA"/>
</dbReference>
<comment type="caution">
    <text evidence="9">The sequence shown here is derived from an EMBL/GenBank/DDBJ whole genome shotgun (WGS) entry which is preliminary data.</text>
</comment>
<feature type="domain" description="Glycosyl hydrolase 109 C-terminal" evidence="8">
    <location>
        <begin position="218"/>
        <end position="370"/>
    </location>
</feature>
<evidence type="ECO:0000256" key="6">
    <source>
        <dbReference type="SAM" id="SignalP"/>
    </source>
</evidence>
<dbReference type="InterPro" id="IPR036291">
    <property type="entry name" value="NAD(P)-bd_dom_sf"/>
</dbReference>
<dbReference type="Pfam" id="PF01408">
    <property type="entry name" value="GFO_IDH_MocA"/>
    <property type="match status" value="1"/>
</dbReference>
<dbReference type="Gene3D" id="3.30.360.10">
    <property type="entry name" value="Dihydrodipicolinate Reductase, domain 2"/>
    <property type="match status" value="1"/>
</dbReference>
<keyword evidence="4" id="KW-0520">NAD</keyword>
<dbReference type="SUPFAM" id="SSF55347">
    <property type="entry name" value="Glyceraldehyde-3-phosphate dehydrogenase-like, C-terminal domain"/>
    <property type="match status" value="1"/>
</dbReference>
<evidence type="ECO:0000256" key="5">
    <source>
        <dbReference type="ARBA" id="ARBA00023295"/>
    </source>
</evidence>
<dbReference type="GO" id="GO:0000166">
    <property type="term" value="F:nucleotide binding"/>
    <property type="evidence" value="ECO:0007669"/>
    <property type="project" value="InterPro"/>
</dbReference>
<dbReference type="PANTHER" id="PTHR43818:SF1">
    <property type="entry name" value="GLYCOSYL HYDROLASE FAMILY 109 PROTEIN"/>
    <property type="match status" value="1"/>
</dbReference>
<accession>A0A9E2L716</accession>
<organism evidence="9 10">
    <name type="scientific">Candidatus Paraprevotella stercoravium</name>
    <dbReference type="NCBI Taxonomy" id="2838725"/>
    <lineage>
        <taxon>Bacteria</taxon>
        <taxon>Pseudomonadati</taxon>
        <taxon>Bacteroidota</taxon>
        <taxon>Bacteroidia</taxon>
        <taxon>Bacteroidales</taxon>
        <taxon>Prevotellaceae</taxon>
        <taxon>Paraprevotella</taxon>
    </lineage>
</organism>
<feature type="domain" description="Gfo/Idh/MocA-like oxidoreductase N-terminal" evidence="7">
    <location>
        <begin position="76"/>
        <end position="203"/>
    </location>
</feature>
<evidence type="ECO:0000259" key="7">
    <source>
        <dbReference type="Pfam" id="PF01408"/>
    </source>
</evidence>
<dbReference type="AlphaFoldDB" id="A0A9E2L716"/>
<dbReference type="Gene3D" id="3.40.50.720">
    <property type="entry name" value="NAD(P)-binding Rossmann-like Domain"/>
    <property type="match status" value="1"/>
</dbReference>
<dbReference type="InterPro" id="IPR050463">
    <property type="entry name" value="Gfo/Idh/MocA_oxidrdct_glycsds"/>
</dbReference>
<reference evidence="9" key="2">
    <citation type="submission" date="2021-04" db="EMBL/GenBank/DDBJ databases">
        <authorList>
            <person name="Gilroy R."/>
        </authorList>
    </citation>
    <scope>NUCLEOTIDE SEQUENCE</scope>
    <source>
        <strain evidence="9">G3-2149</strain>
    </source>
</reference>
<dbReference type="InterPro" id="IPR000683">
    <property type="entry name" value="Gfo/Idh/MocA-like_OxRdtase_N"/>
</dbReference>
<dbReference type="SUPFAM" id="SSF51735">
    <property type="entry name" value="NAD(P)-binding Rossmann-fold domains"/>
    <property type="match status" value="1"/>
</dbReference>
<evidence type="ECO:0000256" key="3">
    <source>
        <dbReference type="ARBA" id="ARBA00022801"/>
    </source>
</evidence>
<sequence length="501" mass="56285">MKKMNYLLAGAFAMMLTWCPVQSTSAASKGNETALNYHFTTKWKRGKDGVIRTVVPQREKGQENVLELKTPALKTVRVGFVGLGMRGPGAVERFTHMKDVGLNVQIVALCDHEEARAKGVNENIVKKAGLPAADIYSGPEGYKQLCERNDIDLVYIATDWNHHVPVALYAMEHGKHAAIEVPSAMSLKDCWDLINMSEKTRKHCIQLENCCYDFFELNTLNMAKKGLFGEVIRGEGAYIHDLSDFWAYYWKKDANDKLGWRLEYNKLHRGDVYATHGLGPVAQAMDIHRGDRLTTLVAMDTKSVIGKGLVEKATGKECNDFQNGDHTTTLLRTAKGKVIEIQHNVMTPQPYNRKYQLTGTKGFANKYPVEGYALQGKEVKLEGVPNHENLSAHGFLPAEAQQALVKQYQHPLITEVGEKAKNVGGHGGMDFIMDYRMIYCLQNGLPMDMDVYDLAEWCCLAELGYLSMSNGCAPVEIPDFTRGYWNKIDGFKMYKTANTWY</sequence>
<evidence type="ECO:0000256" key="1">
    <source>
        <dbReference type="ARBA" id="ARBA00001911"/>
    </source>
</evidence>
<evidence type="ECO:0000313" key="10">
    <source>
        <dbReference type="Proteomes" id="UP000823865"/>
    </source>
</evidence>
<protein>
    <submittedName>
        <fullName evidence="9">Gfo/Idh/MocA family oxidoreductase</fullName>
    </submittedName>
</protein>
<dbReference type="Proteomes" id="UP000823865">
    <property type="component" value="Unassembled WGS sequence"/>
</dbReference>
<dbReference type="Pfam" id="PF21252">
    <property type="entry name" value="Glyco_hydro_109_C"/>
    <property type="match status" value="1"/>
</dbReference>
<feature type="chain" id="PRO_5039704517" evidence="6">
    <location>
        <begin position="24"/>
        <end position="501"/>
    </location>
</feature>
<dbReference type="InterPro" id="IPR049303">
    <property type="entry name" value="Glyco_hydro_109_C"/>
</dbReference>
<dbReference type="GO" id="GO:0016798">
    <property type="term" value="F:hydrolase activity, acting on glycosyl bonds"/>
    <property type="evidence" value="ECO:0007669"/>
    <property type="project" value="UniProtKB-KW"/>
</dbReference>
<evidence type="ECO:0000256" key="4">
    <source>
        <dbReference type="ARBA" id="ARBA00023027"/>
    </source>
</evidence>
<keyword evidence="5" id="KW-0326">Glycosidase</keyword>
<keyword evidence="3" id="KW-0378">Hydrolase</keyword>
<gene>
    <name evidence="9" type="ORF">H9789_02905</name>
</gene>
<keyword evidence="6" id="KW-0732">Signal</keyword>
<evidence type="ECO:0000313" key="9">
    <source>
        <dbReference type="EMBL" id="MBU3852773.1"/>
    </source>
</evidence>
<feature type="signal peptide" evidence="6">
    <location>
        <begin position="1"/>
        <end position="23"/>
    </location>
</feature>
<comment type="similarity">
    <text evidence="2">Belongs to the Gfo/Idh/MocA family. Glycosyl hydrolase 109 subfamily.</text>
</comment>
<evidence type="ECO:0000256" key="2">
    <source>
        <dbReference type="ARBA" id="ARBA00009329"/>
    </source>
</evidence>
<name>A0A9E2L716_9BACT</name>
<reference evidence="9" key="1">
    <citation type="journal article" date="2021" name="PeerJ">
        <title>Extensive microbial diversity within the chicken gut microbiome revealed by metagenomics and culture.</title>
        <authorList>
            <person name="Gilroy R."/>
            <person name="Ravi A."/>
            <person name="Getino M."/>
            <person name="Pursley I."/>
            <person name="Horton D.L."/>
            <person name="Alikhan N.F."/>
            <person name="Baker D."/>
            <person name="Gharbi K."/>
            <person name="Hall N."/>
            <person name="Watson M."/>
            <person name="Adriaenssens E.M."/>
            <person name="Foster-Nyarko E."/>
            <person name="Jarju S."/>
            <person name="Secka A."/>
            <person name="Antonio M."/>
            <person name="Oren A."/>
            <person name="Chaudhuri R.R."/>
            <person name="La Ragione R."/>
            <person name="Hildebrand F."/>
            <person name="Pallen M.J."/>
        </authorList>
    </citation>
    <scope>NUCLEOTIDE SEQUENCE</scope>
    <source>
        <strain evidence="9">G3-2149</strain>
    </source>
</reference>